<evidence type="ECO:0000256" key="1">
    <source>
        <dbReference type="ARBA" id="ARBA00022441"/>
    </source>
</evidence>
<proteinExistence type="predicted"/>
<dbReference type="SUPFAM" id="SSF54695">
    <property type="entry name" value="POZ domain"/>
    <property type="match status" value="1"/>
</dbReference>
<dbReference type="PANTHER" id="PTHR24412">
    <property type="entry name" value="KELCH PROTEIN"/>
    <property type="match status" value="1"/>
</dbReference>
<dbReference type="PROSITE" id="PS50097">
    <property type="entry name" value="BTB"/>
    <property type="match status" value="1"/>
</dbReference>
<evidence type="ECO:0000313" key="5">
    <source>
        <dbReference type="RefSeq" id="XP_031551628.1"/>
    </source>
</evidence>
<dbReference type="Proteomes" id="UP000515163">
    <property type="component" value="Unplaced"/>
</dbReference>
<feature type="domain" description="BTB" evidence="3">
    <location>
        <begin position="18"/>
        <end position="85"/>
    </location>
</feature>
<evidence type="ECO:0000259" key="3">
    <source>
        <dbReference type="PROSITE" id="PS50097"/>
    </source>
</evidence>
<dbReference type="Gene3D" id="1.25.40.420">
    <property type="match status" value="1"/>
</dbReference>
<dbReference type="Gene3D" id="3.30.710.10">
    <property type="entry name" value="Potassium Channel Kv1.1, Chain A"/>
    <property type="match status" value="1"/>
</dbReference>
<accession>A0A6P8H8R2</accession>
<dbReference type="SMART" id="SM00612">
    <property type="entry name" value="Kelch"/>
    <property type="match status" value="4"/>
</dbReference>
<dbReference type="Pfam" id="PF07707">
    <property type="entry name" value="BACK"/>
    <property type="match status" value="1"/>
</dbReference>
<dbReference type="InterPro" id="IPR000210">
    <property type="entry name" value="BTB/POZ_dom"/>
</dbReference>
<dbReference type="InterPro" id="IPR011705">
    <property type="entry name" value="BACK"/>
</dbReference>
<gene>
    <name evidence="5" type="primary">LOC116288903</name>
</gene>
<protein>
    <submittedName>
        <fullName evidence="5">Kelch-like protein diablo</fullName>
    </submittedName>
</protein>
<evidence type="ECO:0000256" key="2">
    <source>
        <dbReference type="ARBA" id="ARBA00022737"/>
    </source>
</evidence>
<dbReference type="InterPro" id="IPR011333">
    <property type="entry name" value="SKP1/BTB/POZ_sf"/>
</dbReference>
<dbReference type="InParanoid" id="A0A6P8H8R2"/>
<dbReference type="Gene3D" id="2.120.10.80">
    <property type="entry name" value="Kelch-type beta propeller"/>
    <property type="match status" value="1"/>
</dbReference>
<dbReference type="SMART" id="SM00225">
    <property type="entry name" value="BTB"/>
    <property type="match status" value="1"/>
</dbReference>
<dbReference type="OrthoDB" id="45365at2759"/>
<dbReference type="GeneID" id="116288903"/>
<name>A0A6P8H8R2_ACTTE</name>
<dbReference type="SMART" id="SM00875">
    <property type="entry name" value="BACK"/>
    <property type="match status" value="1"/>
</dbReference>
<keyword evidence="4" id="KW-1185">Reference proteome</keyword>
<dbReference type="InterPro" id="IPR015915">
    <property type="entry name" value="Kelch-typ_b-propeller"/>
</dbReference>
<dbReference type="Pfam" id="PF01344">
    <property type="entry name" value="Kelch_1"/>
    <property type="match status" value="4"/>
</dbReference>
<dbReference type="RefSeq" id="XP_031551628.1">
    <property type="nucleotide sequence ID" value="XM_031695768.1"/>
</dbReference>
<dbReference type="PANTHER" id="PTHR24412:SF501">
    <property type="entry name" value="BTB DOMAIN-CONTAINING PROTEIN"/>
    <property type="match status" value="1"/>
</dbReference>
<organism evidence="4 5">
    <name type="scientific">Actinia tenebrosa</name>
    <name type="common">Australian red waratah sea anemone</name>
    <dbReference type="NCBI Taxonomy" id="6105"/>
    <lineage>
        <taxon>Eukaryota</taxon>
        <taxon>Metazoa</taxon>
        <taxon>Cnidaria</taxon>
        <taxon>Anthozoa</taxon>
        <taxon>Hexacorallia</taxon>
        <taxon>Actiniaria</taxon>
        <taxon>Actiniidae</taxon>
        <taxon>Actinia</taxon>
    </lineage>
</organism>
<dbReference type="InterPro" id="IPR017096">
    <property type="entry name" value="BTB-kelch_protein"/>
</dbReference>
<dbReference type="KEGG" id="aten:116288903"/>
<dbReference type="Pfam" id="PF00651">
    <property type="entry name" value="BTB"/>
    <property type="match status" value="1"/>
</dbReference>
<dbReference type="PIRSF" id="PIRSF037037">
    <property type="entry name" value="Kelch-like_protein_gigaxonin"/>
    <property type="match status" value="1"/>
</dbReference>
<keyword evidence="1" id="KW-0880">Kelch repeat</keyword>
<keyword evidence="2" id="KW-0677">Repeat</keyword>
<dbReference type="SUPFAM" id="SSF117281">
    <property type="entry name" value="Kelch motif"/>
    <property type="match status" value="2"/>
</dbReference>
<sequence>MNCLLKSLNSQRQSNILCDVVLVVKNQEFPAHKGILAANSNYFMAMFTTNMVEKIQTRIDLKEMDPLAIKSILDFIYTGELKIDERNVRVLLEASNFLFISAVKDACCHYLGSVLEADNCLTIMSIADEFFCEKLHHKALNLFYKEFLTIAKHEDFMNLNVDEMIVLLSSDEVRVESEDQMFEVLANWISYDLKERKKHLARLMPLVRLDFIEPGLLENNLMYNEIAKDICTRYSREMYGRLEPANPRKSYSSVDAILVIGGVDETRILETVSCYIPCVNKWCELGKMNVPRWRLNVTKADSTVFAVGGLQEVSTTQKEVPYMERYDHKTDQWEVYPTPNLPFPVDCSFYNAVGLGSEVIFIQSLDSTQQYPRSSVISLKETNGEHVFAPLAAIPRRRAGHCIAALSDHVYVIGGSFQAISNGSPLGENAVDRYDRESDSWSTVTPMNQQRCDAVSVSSNGKIFVFGGCHGTQALRSAEVYDPETNHWTSIAPMSTSRINAGIAEHSGKIWIIGGKSGPRGPILSSIECYDPSADEWTNGASLPDKRQDFVCCMTGVAYRTVASMIEEQE</sequence>
<reference evidence="5" key="1">
    <citation type="submission" date="2025-08" db="UniProtKB">
        <authorList>
            <consortium name="RefSeq"/>
        </authorList>
    </citation>
    <scope>IDENTIFICATION</scope>
    <source>
        <tissue evidence="5">Tentacle</tissue>
    </source>
</reference>
<dbReference type="FunFam" id="1.25.40.420:FF:000001">
    <property type="entry name" value="Kelch-like family member 12"/>
    <property type="match status" value="1"/>
</dbReference>
<dbReference type="InterPro" id="IPR006652">
    <property type="entry name" value="Kelch_1"/>
</dbReference>
<dbReference type="AlphaFoldDB" id="A0A6P8H8R2"/>
<evidence type="ECO:0000313" key="4">
    <source>
        <dbReference type="Proteomes" id="UP000515163"/>
    </source>
</evidence>